<feature type="transmembrane region" description="Helical" evidence="1">
    <location>
        <begin position="106"/>
        <end position="124"/>
    </location>
</feature>
<evidence type="ECO:0000259" key="2">
    <source>
        <dbReference type="Pfam" id="PF00892"/>
    </source>
</evidence>
<dbReference type="InterPro" id="IPR037185">
    <property type="entry name" value="EmrE-like"/>
</dbReference>
<reference evidence="3 4" key="1">
    <citation type="journal article" date="2016" name="Antonie Van Leeuwenhoek">
        <title>Dongia soli sp. nov., isolated from soil from Dokdo, Korea.</title>
        <authorList>
            <person name="Kim D.U."/>
            <person name="Lee H."/>
            <person name="Kim H."/>
            <person name="Kim S.G."/>
            <person name="Ka J.O."/>
        </authorList>
    </citation>
    <scope>NUCLEOTIDE SEQUENCE [LARGE SCALE GENOMIC DNA]</scope>
    <source>
        <strain evidence="3 4">D78</strain>
    </source>
</reference>
<feature type="transmembrane region" description="Helical" evidence="1">
    <location>
        <begin position="271"/>
        <end position="291"/>
    </location>
</feature>
<feature type="transmembrane region" description="Helical" evidence="1">
    <location>
        <begin position="42"/>
        <end position="62"/>
    </location>
</feature>
<proteinExistence type="predicted"/>
<accession>A0ABU5E727</accession>
<dbReference type="SUPFAM" id="SSF103481">
    <property type="entry name" value="Multidrug resistance efflux transporter EmrE"/>
    <property type="match status" value="1"/>
</dbReference>
<feature type="transmembrane region" description="Helical" evidence="1">
    <location>
        <begin position="297"/>
        <end position="316"/>
    </location>
</feature>
<sequence length="322" mass="33501">MTMQIGVVQAESPGWQNAGRRNSLVLGQRHVASALGRVPPTLLILLSILSVQLGSALATVLFSSLGPAGTAVLSAGFSAAMLSLANRLQAGRRGAIPQGWTLQRHGLLVLVFGAVLAGMLLPFFLALQYIPLGIASAIAFLGPLTLAVLTSRRLLHFVWIGIAVIGLVLLTPDIGVDLDPRGLGLAVLTGVAWAGFVPLSKQAGRLFAGIGGLAWGMWAAAILLLPFALVEGSLRQAGLADFGGGFAVALLSTVLPCVMEFQALRRLSARSYGILMTLEPALGALVGAIFLSQDLGLRMLIAIVCVTVAAIGMTLSERQDDR</sequence>
<keyword evidence="1" id="KW-0812">Transmembrane</keyword>
<feature type="domain" description="EamA" evidence="2">
    <location>
        <begin position="182"/>
        <end position="314"/>
    </location>
</feature>
<feature type="transmembrane region" description="Helical" evidence="1">
    <location>
        <begin position="242"/>
        <end position="259"/>
    </location>
</feature>
<evidence type="ECO:0000313" key="4">
    <source>
        <dbReference type="Proteomes" id="UP001279642"/>
    </source>
</evidence>
<protein>
    <submittedName>
        <fullName evidence="3">EamA family transporter</fullName>
    </submittedName>
</protein>
<feature type="transmembrane region" description="Helical" evidence="1">
    <location>
        <begin position="157"/>
        <end position="176"/>
    </location>
</feature>
<evidence type="ECO:0000313" key="3">
    <source>
        <dbReference type="EMBL" id="MDY0882117.1"/>
    </source>
</evidence>
<keyword evidence="1" id="KW-0472">Membrane</keyword>
<keyword evidence="1" id="KW-1133">Transmembrane helix</keyword>
<keyword evidence="4" id="KW-1185">Reference proteome</keyword>
<feature type="transmembrane region" description="Helical" evidence="1">
    <location>
        <begin position="206"/>
        <end position="230"/>
    </location>
</feature>
<dbReference type="RefSeq" id="WP_320507149.1">
    <property type="nucleotide sequence ID" value="NZ_JAXCLW010000001.1"/>
</dbReference>
<dbReference type="InterPro" id="IPR000620">
    <property type="entry name" value="EamA_dom"/>
</dbReference>
<organism evidence="3 4">
    <name type="scientific">Dongia soli</name>
    <dbReference type="NCBI Taxonomy" id="600628"/>
    <lineage>
        <taxon>Bacteria</taxon>
        <taxon>Pseudomonadati</taxon>
        <taxon>Pseudomonadota</taxon>
        <taxon>Alphaproteobacteria</taxon>
        <taxon>Rhodospirillales</taxon>
        <taxon>Dongiaceae</taxon>
        <taxon>Dongia</taxon>
    </lineage>
</organism>
<dbReference type="Proteomes" id="UP001279642">
    <property type="component" value="Unassembled WGS sequence"/>
</dbReference>
<feature type="transmembrane region" description="Helical" evidence="1">
    <location>
        <begin position="68"/>
        <end position="85"/>
    </location>
</feature>
<gene>
    <name evidence="3" type="ORF">SMD27_04625</name>
</gene>
<comment type="caution">
    <text evidence="3">The sequence shown here is derived from an EMBL/GenBank/DDBJ whole genome shotgun (WGS) entry which is preliminary data.</text>
</comment>
<evidence type="ECO:0000256" key="1">
    <source>
        <dbReference type="SAM" id="Phobius"/>
    </source>
</evidence>
<name>A0ABU5E727_9PROT</name>
<dbReference type="Pfam" id="PF00892">
    <property type="entry name" value="EamA"/>
    <property type="match status" value="1"/>
</dbReference>
<feature type="transmembrane region" description="Helical" evidence="1">
    <location>
        <begin position="182"/>
        <end position="199"/>
    </location>
</feature>
<feature type="transmembrane region" description="Helical" evidence="1">
    <location>
        <begin position="130"/>
        <end position="150"/>
    </location>
</feature>
<dbReference type="EMBL" id="JAXCLW010000001">
    <property type="protein sequence ID" value="MDY0882117.1"/>
    <property type="molecule type" value="Genomic_DNA"/>
</dbReference>